<feature type="domain" description="AMP-binding enzyme C-terminal" evidence="7">
    <location>
        <begin position="379"/>
        <end position="450"/>
    </location>
</feature>
<evidence type="ECO:0000256" key="3">
    <source>
        <dbReference type="ARBA" id="ARBA00022741"/>
    </source>
</evidence>
<dbReference type="SUPFAM" id="SSF56801">
    <property type="entry name" value="Acetyl-CoA synthetase-like"/>
    <property type="match status" value="1"/>
</dbReference>
<dbReference type="InterPro" id="IPR000873">
    <property type="entry name" value="AMP-dep_synth/lig_dom"/>
</dbReference>
<comment type="function">
    <text evidence="5">Converts 2-succinylbenzoate (OSB) to 2-succinylbenzoyl-CoA (OSB-CoA).</text>
</comment>
<reference evidence="8 9" key="1">
    <citation type="submission" date="2023-12" db="EMBL/GenBank/DDBJ databases">
        <authorList>
            <person name="Easwaran N."/>
            <person name="Lazarus H.P.S."/>
        </authorList>
    </citation>
    <scope>NUCLEOTIDE SEQUENCE [LARGE SCALE GENOMIC DNA]</scope>
    <source>
        <strain evidence="8 9">VIT-2023</strain>
    </source>
</reference>
<dbReference type="InterPro" id="IPR050237">
    <property type="entry name" value="ATP-dep_AMP-bd_enzyme"/>
</dbReference>
<evidence type="ECO:0000313" key="8">
    <source>
        <dbReference type="EMBL" id="MEI4463546.1"/>
    </source>
</evidence>
<evidence type="ECO:0000259" key="6">
    <source>
        <dbReference type="Pfam" id="PF00501"/>
    </source>
</evidence>
<dbReference type="InterPro" id="IPR010192">
    <property type="entry name" value="MenE"/>
</dbReference>
<dbReference type="PANTHER" id="PTHR43767">
    <property type="entry name" value="LONG-CHAIN-FATTY-ACID--COA LIGASE"/>
    <property type="match status" value="1"/>
</dbReference>
<accession>A0ABU8EKT3</accession>
<dbReference type="Pfam" id="PF13193">
    <property type="entry name" value="AMP-binding_C"/>
    <property type="match status" value="1"/>
</dbReference>
<dbReference type="InterPro" id="IPR020845">
    <property type="entry name" value="AMP-binding_CS"/>
</dbReference>
<keyword evidence="2 5" id="KW-0436">Ligase</keyword>
<evidence type="ECO:0000259" key="7">
    <source>
        <dbReference type="Pfam" id="PF13193"/>
    </source>
</evidence>
<dbReference type="RefSeq" id="WP_336449556.1">
    <property type="nucleotide sequence ID" value="NZ_JBAWKY010000005.1"/>
</dbReference>
<dbReference type="EC" id="6.2.1.26" evidence="5"/>
<organism evidence="8 9">
    <name type="scientific">Exiguobacterium indicum</name>
    <dbReference type="NCBI Taxonomy" id="296995"/>
    <lineage>
        <taxon>Bacteria</taxon>
        <taxon>Bacillati</taxon>
        <taxon>Bacillota</taxon>
        <taxon>Bacilli</taxon>
        <taxon>Bacillales</taxon>
        <taxon>Bacillales Family XII. Incertae Sedis</taxon>
        <taxon>Exiguobacterium</taxon>
    </lineage>
</organism>
<dbReference type="InterPro" id="IPR042099">
    <property type="entry name" value="ANL_N_sf"/>
</dbReference>
<dbReference type="Pfam" id="PF00501">
    <property type="entry name" value="AMP-binding"/>
    <property type="match status" value="1"/>
</dbReference>
<evidence type="ECO:0000256" key="2">
    <source>
        <dbReference type="ARBA" id="ARBA00022598"/>
    </source>
</evidence>
<keyword evidence="1 5" id="KW-0474">Menaquinone biosynthesis</keyword>
<feature type="domain" description="AMP-dependent synthetase/ligase" evidence="6">
    <location>
        <begin position="10"/>
        <end position="328"/>
    </location>
</feature>
<dbReference type="InterPro" id="IPR045851">
    <property type="entry name" value="AMP-bd_C_sf"/>
</dbReference>
<gene>
    <name evidence="5 8" type="primary">menE</name>
    <name evidence="8" type="ORF">SZL87_14055</name>
</gene>
<dbReference type="EMBL" id="JBAWKY010000005">
    <property type="protein sequence ID" value="MEI4463546.1"/>
    <property type="molecule type" value="Genomic_DNA"/>
</dbReference>
<protein>
    <recommendedName>
        <fullName evidence="5">2-succinylbenzoate--CoA ligase</fullName>
        <ecNumber evidence="5">6.2.1.26</ecNumber>
    </recommendedName>
    <alternativeName>
        <fullName evidence="5">o-succinylbenzoyl-CoA synthetase</fullName>
        <shortName evidence="5">OSB-CoA synthetase</shortName>
    </alternativeName>
</protein>
<keyword evidence="9" id="KW-1185">Reference proteome</keyword>
<dbReference type="PANTHER" id="PTHR43767:SF1">
    <property type="entry name" value="NONRIBOSOMAL PEPTIDE SYNTHASE PES1 (EUROFUNG)-RELATED"/>
    <property type="match status" value="1"/>
</dbReference>
<comment type="pathway">
    <text evidence="5">Quinol/quinone metabolism; 1,4-dihydroxy-2-naphthoate biosynthesis; 1,4-dihydroxy-2-naphthoate from chorismate: step 5/7.</text>
</comment>
<comment type="caution">
    <text evidence="8">The sequence shown here is derived from an EMBL/GenBank/DDBJ whole genome shotgun (WGS) entry which is preliminary data.</text>
</comment>
<proteinExistence type="inferred from homology"/>
<evidence type="ECO:0000256" key="5">
    <source>
        <dbReference type="HAMAP-Rule" id="MF_00731"/>
    </source>
</evidence>
<sequence>MTILYPWIYTRAKEQPDDIALITETERWSWSELYTRAHRLASTWATIVTRGDRIALYGPSSARYIVALHAAQLLELTVVPINTRLTQTEVLRQFKQADVRLIVTDRALDTAIPCRTFSYEKEAPDLLIRHMPKQYVQSMLFTSGTTGHPKAVEQTMLNHFSSATNAARHIGSLPEDRFLIVTPLFHMSGLAVVYRAVIYGVPIILEPHFSPERALHWITTEKITHVSLVSVMLDRLLEAGLRRHALRVVLTGGGPVPLPILTRALDRNIPVMQTYGMTETASQIATLLPEDALRKIGSAGQAIHPTQIRITRHQEIEVKGPTIMKGYFHEEEKTADAFTADGFFKTGDLGRLDADGYLYVLDRRSDLIISGGENIYPAEVESALLSIDGIQEAGVVGRFDAKWGQVPVAFIVSTLDEVIVRTEISQLLAKYKCPVDYIYRSALPRNANGKLLRKQLKESL</sequence>
<dbReference type="Gene3D" id="3.40.50.12780">
    <property type="entry name" value="N-terminal domain of ligase-like"/>
    <property type="match status" value="1"/>
</dbReference>
<dbReference type="Proteomes" id="UP001387110">
    <property type="component" value="Unassembled WGS sequence"/>
</dbReference>
<dbReference type="PROSITE" id="PS00455">
    <property type="entry name" value="AMP_BINDING"/>
    <property type="match status" value="1"/>
</dbReference>
<comment type="similarity">
    <text evidence="5">Belongs to the ATP-dependent AMP-binding enzyme family. MenE subfamily.</text>
</comment>
<evidence type="ECO:0000313" key="9">
    <source>
        <dbReference type="Proteomes" id="UP001387110"/>
    </source>
</evidence>
<evidence type="ECO:0000256" key="1">
    <source>
        <dbReference type="ARBA" id="ARBA00022428"/>
    </source>
</evidence>
<comment type="pathway">
    <text evidence="5">Quinol/quinone metabolism; menaquinone biosynthesis.</text>
</comment>
<comment type="catalytic activity">
    <reaction evidence="5">
        <text>2-succinylbenzoate + ATP + CoA = 2-succinylbenzoyl-CoA + AMP + diphosphate</text>
        <dbReference type="Rhea" id="RHEA:17009"/>
        <dbReference type="ChEBI" id="CHEBI:18325"/>
        <dbReference type="ChEBI" id="CHEBI:30616"/>
        <dbReference type="ChEBI" id="CHEBI:33019"/>
        <dbReference type="ChEBI" id="CHEBI:57287"/>
        <dbReference type="ChEBI" id="CHEBI:57364"/>
        <dbReference type="ChEBI" id="CHEBI:456215"/>
        <dbReference type="EC" id="6.2.1.26"/>
    </reaction>
</comment>
<name>A0ABU8EKT3_9BACL</name>
<dbReference type="GO" id="GO:0008756">
    <property type="term" value="F:o-succinylbenzoate-CoA ligase activity"/>
    <property type="evidence" value="ECO:0007669"/>
    <property type="project" value="UniProtKB-EC"/>
</dbReference>
<dbReference type="NCBIfam" id="TIGR01923">
    <property type="entry name" value="menE"/>
    <property type="match status" value="1"/>
</dbReference>
<dbReference type="HAMAP" id="MF_00731">
    <property type="entry name" value="MenE"/>
    <property type="match status" value="1"/>
</dbReference>
<keyword evidence="4 5" id="KW-0067">ATP-binding</keyword>
<dbReference type="Gene3D" id="3.30.300.30">
    <property type="match status" value="1"/>
</dbReference>
<dbReference type="InterPro" id="IPR025110">
    <property type="entry name" value="AMP-bd_C"/>
</dbReference>
<evidence type="ECO:0000256" key="4">
    <source>
        <dbReference type="ARBA" id="ARBA00022840"/>
    </source>
</evidence>
<keyword evidence="3 5" id="KW-0547">Nucleotide-binding</keyword>